<dbReference type="InterPro" id="IPR011004">
    <property type="entry name" value="Trimer_LpxA-like_sf"/>
</dbReference>
<dbReference type="Gene3D" id="2.160.10.10">
    <property type="entry name" value="Hexapeptide repeat proteins"/>
    <property type="match status" value="1"/>
</dbReference>
<keyword evidence="3" id="KW-0028">Amino-acid biosynthesis</keyword>
<dbReference type="EC" id="2.3.1.30" evidence="2"/>
<comment type="similarity">
    <text evidence="1">Belongs to the transferase hexapeptide repeat family.</text>
</comment>
<organism evidence="7 8">
    <name type="scientific">Sphingomonas gei</name>
    <dbReference type="NCBI Taxonomy" id="1395960"/>
    <lineage>
        <taxon>Bacteria</taxon>
        <taxon>Pseudomonadati</taxon>
        <taxon>Pseudomonadota</taxon>
        <taxon>Alphaproteobacteria</taxon>
        <taxon>Sphingomonadales</taxon>
        <taxon>Sphingomonadaceae</taxon>
        <taxon>Sphingomonas</taxon>
    </lineage>
</organism>
<dbReference type="AlphaFoldDB" id="A0A4S1XE46"/>
<accession>A0A4S1XE46</accession>
<evidence type="ECO:0000256" key="4">
    <source>
        <dbReference type="ARBA" id="ARBA00022679"/>
    </source>
</evidence>
<evidence type="ECO:0000256" key="3">
    <source>
        <dbReference type="ARBA" id="ARBA00022605"/>
    </source>
</evidence>
<dbReference type="GO" id="GO:0009001">
    <property type="term" value="F:serine O-acetyltransferase activity"/>
    <property type="evidence" value="ECO:0007669"/>
    <property type="project" value="UniProtKB-EC"/>
</dbReference>
<dbReference type="InterPro" id="IPR042122">
    <property type="entry name" value="Ser_AcTrfase_N_sf"/>
</dbReference>
<comment type="caution">
    <text evidence="7">The sequence shown here is derived from an EMBL/GenBank/DDBJ whole genome shotgun (WGS) entry which is preliminary data.</text>
</comment>
<dbReference type="InterPro" id="IPR001451">
    <property type="entry name" value="Hexapep"/>
</dbReference>
<dbReference type="InterPro" id="IPR053376">
    <property type="entry name" value="Serine_acetyltransferase"/>
</dbReference>
<sequence length="340" mass="35833">MDRTHVVPAHRAAAAPGERATVTANFLASPYAAEVAQAVSALDAARSTWREGQAGRHPVSSFPSPDALAEGMRDLSAALFPVRLGGFRGGAAREDDFVAEALRRALATLRAQVAKELEYWGGWCDQPFDADQPDTVVRLFAAGLAETRLLIDSDIEAAFVGDPAARTADEILVSYPGAHAVLHYRIAHQLFALGAPIVARAISELANARTGIDIHPGATIGPSFFIDHGTGVVIGETAIIGRNVRLYQHVTLGARAPLGLTRVGPRERFARHPIVEDDVTIYAGATILGRVTIGRGSTIGGNVWLLSDVPPDSVVIQPEARILDAAAGTLVAAELGLTIS</sequence>
<evidence type="ECO:0000256" key="1">
    <source>
        <dbReference type="ARBA" id="ARBA00007274"/>
    </source>
</evidence>
<keyword evidence="8" id="KW-1185">Reference proteome</keyword>
<dbReference type="Proteomes" id="UP000306147">
    <property type="component" value="Unassembled WGS sequence"/>
</dbReference>
<evidence type="ECO:0000256" key="5">
    <source>
        <dbReference type="ARBA" id="ARBA00023315"/>
    </source>
</evidence>
<dbReference type="Gene3D" id="1.10.3130.10">
    <property type="entry name" value="serine acetyltransferase, domain 1"/>
    <property type="match status" value="1"/>
</dbReference>
<dbReference type="GO" id="GO:0008652">
    <property type="term" value="P:amino acid biosynthetic process"/>
    <property type="evidence" value="ECO:0007669"/>
    <property type="project" value="UniProtKB-KW"/>
</dbReference>
<dbReference type="PANTHER" id="PTHR42811">
    <property type="entry name" value="SERINE ACETYLTRANSFERASE"/>
    <property type="match status" value="1"/>
</dbReference>
<dbReference type="SUPFAM" id="SSF51161">
    <property type="entry name" value="Trimeric LpxA-like enzymes"/>
    <property type="match status" value="1"/>
</dbReference>
<dbReference type="Pfam" id="PF00132">
    <property type="entry name" value="Hexapep"/>
    <property type="match status" value="1"/>
</dbReference>
<dbReference type="CDD" id="cd03354">
    <property type="entry name" value="LbH_SAT"/>
    <property type="match status" value="1"/>
</dbReference>
<dbReference type="NCBIfam" id="NF041874">
    <property type="entry name" value="EPS_EpsC"/>
    <property type="match status" value="1"/>
</dbReference>
<proteinExistence type="inferred from homology"/>
<keyword evidence="5" id="KW-0012">Acyltransferase</keyword>
<comment type="catalytic activity">
    <reaction evidence="6">
        <text>L-serine + acetyl-CoA = O-acetyl-L-serine + CoA</text>
        <dbReference type="Rhea" id="RHEA:24560"/>
        <dbReference type="ChEBI" id="CHEBI:33384"/>
        <dbReference type="ChEBI" id="CHEBI:57287"/>
        <dbReference type="ChEBI" id="CHEBI:57288"/>
        <dbReference type="ChEBI" id="CHEBI:58340"/>
        <dbReference type="EC" id="2.3.1.30"/>
    </reaction>
</comment>
<dbReference type="OrthoDB" id="9801456at2"/>
<keyword evidence="4 7" id="KW-0808">Transferase</keyword>
<dbReference type="InterPro" id="IPR045304">
    <property type="entry name" value="LbH_SAT"/>
</dbReference>
<dbReference type="EMBL" id="SRXT01000003">
    <property type="protein sequence ID" value="TGX54037.1"/>
    <property type="molecule type" value="Genomic_DNA"/>
</dbReference>
<name>A0A4S1XE46_9SPHN</name>
<evidence type="ECO:0000313" key="7">
    <source>
        <dbReference type="EMBL" id="TGX54037.1"/>
    </source>
</evidence>
<evidence type="ECO:0000256" key="6">
    <source>
        <dbReference type="ARBA" id="ARBA00049486"/>
    </source>
</evidence>
<evidence type="ECO:0000313" key="8">
    <source>
        <dbReference type="Proteomes" id="UP000306147"/>
    </source>
</evidence>
<gene>
    <name evidence="7" type="ORF">E5A73_07880</name>
</gene>
<reference evidence="7 8" key="1">
    <citation type="submission" date="2019-04" db="EMBL/GenBank/DDBJ databases">
        <title>Sphingomonas psychrotolerans sp. nov., isolated from soil in the Tianshan Mountains, Xinjiang, China.</title>
        <authorList>
            <person name="Luo Y."/>
            <person name="Sheng H."/>
        </authorList>
    </citation>
    <scope>NUCLEOTIDE SEQUENCE [LARGE SCALE GENOMIC DNA]</scope>
    <source>
        <strain evidence="7 8">ZFGT-11</strain>
    </source>
</reference>
<protein>
    <recommendedName>
        <fullName evidence="2">serine O-acetyltransferase</fullName>
        <ecNumber evidence="2">2.3.1.30</ecNumber>
    </recommendedName>
</protein>
<evidence type="ECO:0000256" key="2">
    <source>
        <dbReference type="ARBA" id="ARBA00013266"/>
    </source>
</evidence>